<comment type="pathway">
    <text evidence="1 9">Protein modification; protein sumoylation.</text>
</comment>
<feature type="binding site" evidence="11">
    <location>
        <position position="92"/>
    </location>
    <ligand>
        <name>ATP</name>
        <dbReference type="ChEBI" id="CHEBI:30616"/>
    </ligand>
</feature>
<dbReference type="Pfam" id="PF00899">
    <property type="entry name" value="ThiF"/>
    <property type="match status" value="1"/>
</dbReference>
<dbReference type="InterPro" id="IPR023318">
    <property type="entry name" value="Ub_act_enz_dom_a_sf"/>
</dbReference>
<dbReference type="FunFam" id="3.40.50.720:FF:000618">
    <property type="entry name" value="SUMO-activating enzyme subunit 2"/>
    <property type="match status" value="1"/>
</dbReference>
<evidence type="ECO:0000259" key="18">
    <source>
        <dbReference type="Pfam" id="PF14732"/>
    </source>
</evidence>
<dbReference type="PANTHER" id="PTHR10953">
    <property type="entry name" value="UBIQUITIN-ACTIVATING ENZYME E1"/>
    <property type="match status" value="1"/>
</dbReference>
<feature type="domain" description="Ubiquitin/SUMO-activating enzyme ubiquitin-like" evidence="18">
    <location>
        <begin position="463"/>
        <end position="542"/>
    </location>
</feature>
<dbReference type="Gene3D" id="3.50.50.80">
    <property type="entry name" value="Ubiquitin-activating enzyme E1, inactive adenylation domain, subdomain 1"/>
    <property type="match status" value="1"/>
</dbReference>
<dbReference type="EMBL" id="JAUKUD010000006">
    <property type="protein sequence ID" value="KAK0740471.1"/>
    <property type="molecule type" value="Genomic_DNA"/>
</dbReference>
<feature type="coiled-coil region" evidence="14">
    <location>
        <begin position="299"/>
        <end position="353"/>
    </location>
</feature>
<comment type="similarity">
    <text evidence="2 9">Belongs to the ubiquitin-activating E1 family.</text>
</comment>
<dbReference type="FunFam" id="1.10.10.520:FF:000003">
    <property type="entry name" value="Ubiquitin-activating enzyme E1-like"/>
    <property type="match status" value="1"/>
</dbReference>
<evidence type="ECO:0000256" key="2">
    <source>
        <dbReference type="ARBA" id="ARBA00005673"/>
    </source>
</evidence>
<proteinExistence type="inferred from homology"/>
<comment type="caution">
    <text evidence="19">The sequence shown here is derived from an EMBL/GenBank/DDBJ whole genome shotgun (WGS) entry which is preliminary data.</text>
</comment>
<keyword evidence="6 9" id="KW-0862">Zinc</keyword>
<evidence type="ECO:0000256" key="1">
    <source>
        <dbReference type="ARBA" id="ARBA00004718"/>
    </source>
</evidence>
<dbReference type="GO" id="GO:0005737">
    <property type="term" value="C:cytoplasm"/>
    <property type="evidence" value="ECO:0007669"/>
    <property type="project" value="TreeGrafter"/>
</dbReference>
<feature type="binding site" evidence="12">
    <location>
        <position position="181"/>
    </location>
    <ligand>
        <name>Zn(2+)</name>
        <dbReference type="ChEBI" id="CHEBI:29105"/>
    </ligand>
</feature>
<evidence type="ECO:0000256" key="6">
    <source>
        <dbReference type="ARBA" id="ARBA00022833"/>
    </source>
</evidence>
<evidence type="ECO:0000256" key="14">
    <source>
        <dbReference type="SAM" id="Coils"/>
    </source>
</evidence>
<dbReference type="AlphaFoldDB" id="A0AA40EJG6"/>
<evidence type="ECO:0000313" key="19">
    <source>
        <dbReference type="EMBL" id="KAK0740471.1"/>
    </source>
</evidence>
<dbReference type="InterPro" id="IPR028077">
    <property type="entry name" value="UAE_UbL_dom"/>
</dbReference>
<feature type="binding site" evidence="12">
    <location>
        <position position="178"/>
    </location>
    <ligand>
        <name>Zn(2+)</name>
        <dbReference type="ChEBI" id="CHEBI:29105"/>
    </ligand>
</feature>
<feature type="binding site" evidence="11">
    <location>
        <position position="68"/>
    </location>
    <ligand>
        <name>ATP</name>
        <dbReference type="ChEBI" id="CHEBI:30616"/>
    </ligand>
</feature>
<dbReference type="InterPro" id="IPR033127">
    <property type="entry name" value="UBQ-activ_enz_E1_Cys_AS"/>
</dbReference>
<keyword evidence="5 9" id="KW-0833">Ubl conjugation pathway</keyword>
<evidence type="ECO:0000256" key="3">
    <source>
        <dbReference type="ARBA" id="ARBA00022723"/>
    </source>
</evidence>
<evidence type="ECO:0000259" key="16">
    <source>
        <dbReference type="Pfam" id="PF00899"/>
    </source>
</evidence>
<name>A0AA40EJG6_9PEZI</name>
<dbReference type="InterPro" id="IPR019572">
    <property type="entry name" value="UBA_E1_SCCH"/>
</dbReference>
<dbReference type="Gene3D" id="3.10.290.20">
    <property type="entry name" value="Ubiquitin-like 2 activating enzyme e1b. Chain: B, domain 3"/>
    <property type="match status" value="1"/>
</dbReference>
<evidence type="ECO:0000256" key="7">
    <source>
        <dbReference type="ARBA" id="ARBA00022840"/>
    </source>
</evidence>
<comment type="subunit">
    <text evidence="9">Heterodimer.</text>
</comment>
<dbReference type="InterPro" id="IPR042449">
    <property type="entry name" value="Ub-E1_IAD_1"/>
</dbReference>
<evidence type="ECO:0000256" key="15">
    <source>
        <dbReference type="SAM" id="MobiDB-lite"/>
    </source>
</evidence>
<dbReference type="PIRSF" id="PIRSF039133">
    <property type="entry name" value="SUMO_E1B"/>
    <property type="match status" value="1"/>
</dbReference>
<dbReference type="GO" id="GO:0019948">
    <property type="term" value="F:SUMO activating enzyme activity"/>
    <property type="evidence" value="ECO:0007669"/>
    <property type="project" value="UniProtKB-UniRule"/>
</dbReference>
<dbReference type="PROSITE" id="PS00865">
    <property type="entry name" value="UBIQUITIN_ACTIVAT_2"/>
    <property type="match status" value="1"/>
</dbReference>
<gene>
    <name evidence="19" type="ORF">B0T18DRAFT_418033</name>
</gene>
<feature type="binding site" evidence="11">
    <location>
        <begin position="44"/>
        <end position="49"/>
    </location>
    <ligand>
        <name>ATP</name>
        <dbReference type="ChEBI" id="CHEBI:30616"/>
    </ligand>
</feature>
<feature type="domain" description="Ubiquitin-activating enzyme SCCH" evidence="17">
    <location>
        <begin position="310"/>
        <end position="390"/>
    </location>
</feature>
<dbReference type="InterPro" id="IPR000594">
    <property type="entry name" value="ThiF_NAD_FAD-bd"/>
</dbReference>
<dbReference type="PANTHER" id="PTHR10953:SF5">
    <property type="entry name" value="SUMO-ACTIVATING ENZYME SUBUNIT 2"/>
    <property type="match status" value="1"/>
</dbReference>
<dbReference type="GO" id="GO:0046872">
    <property type="term" value="F:metal ion binding"/>
    <property type="evidence" value="ECO:0007669"/>
    <property type="project" value="UniProtKB-KW"/>
</dbReference>
<feature type="binding site" evidence="12">
    <location>
        <position position="452"/>
    </location>
    <ligand>
        <name>Zn(2+)</name>
        <dbReference type="ChEBI" id="CHEBI:29105"/>
    </ligand>
</feature>
<dbReference type="FunFam" id="3.50.50.80:FF:000004">
    <property type="entry name" value="Ubiquitin-activating enzyme E1-like"/>
    <property type="match status" value="1"/>
</dbReference>
<evidence type="ECO:0000256" key="10">
    <source>
        <dbReference type="PIRSR" id="PIRSR039133-1"/>
    </source>
</evidence>
<dbReference type="Proteomes" id="UP001172155">
    <property type="component" value="Unassembled WGS sequence"/>
</dbReference>
<feature type="active site" description="Glycyl thioester intermediate" evidence="10 13">
    <location>
        <position position="193"/>
    </location>
</feature>
<feature type="binding site" evidence="11">
    <location>
        <begin position="137"/>
        <end position="142"/>
    </location>
    <ligand>
        <name>ATP</name>
        <dbReference type="ChEBI" id="CHEBI:30616"/>
    </ligand>
</feature>
<keyword evidence="20" id="KW-1185">Reference proteome</keyword>
<keyword evidence="4 9" id="KW-0547">Nucleotide-binding</keyword>
<keyword evidence="7 9" id="KW-0067">ATP-binding</keyword>
<feature type="domain" description="THIF-type NAD/FAD binding fold" evidence="16">
    <location>
        <begin position="35"/>
        <end position="427"/>
    </location>
</feature>
<dbReference type="InterPro" id="IPR035985">
    <property type="entry name" value="Ubiquitin-activating_enz"/>
</dbReference>
<feature type="compositionally biased region" description="Basic and acidic residues" evidence="15">
    <location>
        <begin position="547"/>
        <end position="569"/>
    </location>
</feature>
<accession>A0AA40EJG6</accession>
<evidence type="ECO:0000256" key="12">
    <source>
        <dbReference type="PIRSR" id="PIRSR039133-3"/>
    </source>
</evidence>
<evidence type="ECO:0000256" key="5">
    <source>
        <dbReference type="ARBA" id="ARBA00022786"/>
    </source>
</evidence>
<feature type="binding site" evidence="12">
    <location>
        <position position="455"/>
    </location>
    <ligand>
        <name>Zn(2+)</name>
        <dbReference type="ChEBI" id="CHEBI:29105"/>
    </ligand>
</feature>
<dbReference type="CDD" id="cd01489">
    <property type="entry name" value="Uba2_SUMO"/>
    <property type="match status" value="1"/>
</dbReference>
<feature type="binding site" evidence="11">
    <location>
        <begin position="76"/>
        <end position="79"/>
    </location>
    <ligand>
        <name>ATP</name>
        <dbReference type="ChEBI" id="CHEBI:30616"/>
    </ligand>
</feature>
<keyword evidence="3 9" id="KW-0479">Metal-binding</keyword>
<dbReference type="GO" id="GO:0031510">
    <property type="term" value="C:SUMO activating enzyme complex"/>
    <property type="evidence" value="ECO:0007669"/>
    <property type="project" value="UniProtKB-UniRule"/>
</dbReference>
<dbReference type="GO" id="GO:0016925">
    <property type="term" value="P:protein sumoylation"/>
    <property type="evidence" value="ECO:0007669"/>
    <property type="project" value="UniProtKB-UniRule"/>
</dbReference>
<organism evidence="19 20">
    <name type="scientific">Schizothecium vesticola</name>
    <dbReference type="NCBI Taxonomy" id="314040"/>
    <lineage>
        <taxon>Eukaryota</taxon>
        <taxon>Fungi</taxon>
        <taxon>Dikarya</taxon>
        <taxon>Ascomycota</taxon>
        <taxon>Pezizomycotina</taxon>
        <taxon>Sordariomycetes</taxon>
        <taxon>Sordariomycetidae</taxon>
        <taxon>Sordariales</taxon>
        <taxon>Schizotheciaceae</taxon>
        <taxon>Schizothecium</taxon>
    </lineage>
</organism>
<dbReference type="InterPro" id="IPR030661">
    <property type="entry name" value="Uba2"/>
</dbReference>
<protein>
    <recommendedName>
        <fullName evidence="8 9">Ubiquitin-activating enzyme E1-like</fullName>
    </recommendedName>
</protein>
<evidence type="ECO:0000259" key="17">
    <source>
        <dbReference type="Pfam" id="PF10585"/>
    </source>
</evidence>
<evidence type="ECO:0000256" key="11">
    <source>
        <dbReference type="PIRSR" id="PIRSR039133-2"/>
    </source>
</evidence>
<feature type="region of interest" description="Disordered" evidence="15">
    <location>
        <begin position="547"/>
        <end position="633"/>
    </location>
</feature>
<reference evidence="19" key="1">
    <citation type="submission" date="2023-06" db="EMBL/GenBank/DDBJ databases">
        <title>Genome-scale phylogeny and comparative genomics of the fungal order Sordariales.</title>
        <authorList>
            <consortium name="Lawrence Berkeley National Laboratory"/>
            <person name="Hensen N."/>
            <person name="Bonometti L."/>
            <person name="Westerberg I."/>
            <person name="Brannstrom I.O."/>
            <person name="Guillou S."/>
            <person name="Cros-Aarteil S."/>
            <person name="Calhoun S."/>
            <person name="Haridas S."/>
            <person name="Kuo A."/>
            <person name="Mondo S."/>
            <person name="Pangilinan J."/>
            <person name="Riley R."/>
            <person name="LaButti K."/>
            <person name="Andreopoulos B."/>
            <person name="Lipzen A."/>
            <person name="Chen C."/>
            <person name="Yanf M."/>
            <person name="Daum C."/>
            <person name="Ng V."/>
            <person name="Clum A."/>
            <person name="Steindorff A."/>
            <person name="Ohm R."/>
            <person name="Martin F."/>
            <person name="Silar P."/>
            <person name="Natvig D."/>
            <person name="Lalanne C."/>
            <person name="Gautier V."/>
            <person name="Ament-velasquez S.L."/>
            <person name="Kruys A."/>
            <person name="Hutchinson M.I."/>
            <person name="Powell A.J."/>
            <person name="Barry K."/>
            <person name="Miller A.N."/>
            <person name="Grigoriev I.V."/>
            <person name="Debuchy R."/>
            <person name="Gladieux P."/>
            <person name="Thoren M.H."/>
            <person name="Johannesson H."/>
        </authorList>
    </citation>
    <scope>NUCLEOTIDE SEQUENCE</scope>
    <source>
        <strain evidence="19">SMH3187-1</strain>
    </source>
</reference>
<dbReference type="Pfam" id="PF10585">
    <property type="entry name" value="UBA_E1_SCCH"/>
    <property type="match status" value="1"/>
</dbReference>
<evidence type="ECO:0000256" key="13">
    <source>
        <dbReference type="PROSITE-ProRule" id="PRU10132"/>
    </source>
</evidence>
<evidence type="ECO:0000313" key="20">
    <source>
        <dbReference type="Proteomes" id="UP001172155"/>
    </source>
</evidence>
<sequence length="633" mass="69870">MEANAVVVPVTLPPTNFPRDGHNAQALGRGLNALVKQSRVFMVGAGGIGCELLKNLVFAGFGEIHIVDLDTIDLSNLNRQFLFRHEHIKKSKALVAKEVAQKFNPNVNIIAHHGNIKDSQFNIEWFRSFTIVFNALDNIDARRHVNKMCLAADVPLIESGTTGFNGQVQVIKKGITACYDCTPKETPKSFPVCTIRSTPSQPIHCIVWGKSYLLNEIFGASEDESAFDHSADGENANEIEELKRESAALRKIRQSVGTEQFAQMLFDKVFGTDIVRLRSMGDMWKTRRPPDPLDYKTLMEQAAEAIAAKEAVLKDAQKVWSLEENLVVFNDSLERLSKRVLEAKATAKDGEADIITFDKDDEDTLDFVAASANIRSTLFGIDRKSKFDIKQMAGNIIPAIATTNAVTASLCVLESFKVLKGQYANTKEVFLSPFAPARLLASDKPRQPYPGCPVCGIFQTCVLVDLSQATLKDLVEDFVKLDLGYGDKEIAVRSEVGILYDPDETDNLDKKLMDLGIKADSFLTVTDEDDEYVNVVLAVIESKEHSPDKHIRGTWTDEIKIPTRPKQDPRVTSNGGTPANDDVSVVGHPSTKRQRAEDVEDGPEPKRARTAPVEDNDVVLVEDSADGAIIIDD</sequence>
<dbReference type="InterPro" id="IPR045886">
    <property type="entry name" value="ThiF/MoeB/HesA"/>
</dbReference>
<evidence type="ECO:0000256" key="9">
    <source>
        <dbReference type="PIRNR" id="PIRNR039133"/>
    </source>
</evidence>
<evidence type="ECO:0000256" key="4">
    <source>
        <dbReference type="ARBA" id="ARBA00022741"/>
    </source>
</evidence>
<keyword evidence="14" id="KW-0175">Coiled coil</keyword>
<dbReference type="Pfam" id="PF14732">
    <property type="entry name" value="UAE_UbL"/>
    <property type="match status" value="1"/>
</dbReference>
<dbReference type="Gene3D" id="1.10.10.520">
    <property type="entry name" value="Ubiquitin activating enzymes (Uba3). Chain: B, domain 2"/>
    <property type="match status" value="1"/>
</dbReference>
<evidence type="ECO:0000256" key="8">
    <source>
        <dbReference type="ARBA" id="ARBA00073512"/>
    </source>
</evidence>
<dbReference type="GO" id="GO:0005524">
    <property type="term" value="F:ATP binding"/>
    <property type="evidence" value="ECO:0007669"/>
    <property type="project" value="UniProtKB-UniRule"/>
</dbReference>
<dbReference type="SUPFAM" id="SSF69572">
    <property type="entry name" value="Activating enzymes of the ubiquitin-like proteins"/>
    <property type="match status" value="1"/>
</dbReference>